<comment type="caution">
    <text evidence="10">The sequence shown here is derived from an EMBL/GenBank/DDBJ whole genome shotgun (WGS) entry which is preliminary data.</text>
</comment>
<proteinExistence type="inferred from homology"/>
<dbReference type="HAMAP" id="MF_00409">
    <property type="entry name" value="LpxK"/>
    <property type="match status" value="1"/>
</dbReference>
<dbReference type="AlphaFoldDB" id="A0AAN7KRJ6"/>
<sequence>MERLRRAVAEIAYAKEHTELSPLHRSLVPLLSFASSLYRLALSVRSYLYGFGLLSQKRLPVPVISVGNLTWGGNGKTPMVEFLAGLLADSGIPPLILTRGYAGGDEARMLQRHLLEKSVRIGVGANRAGTAASFIEKYGCFEPHSNVCCKNASPGQRFRSHSQTQGIGAIILDDGMQHWPLWRDLDIVMINALQPWGNGELLPLGPLREPLKALQRADIAVIHNADLVHENIVKSIELSIREIKDSIPTFFTRMAPAYFFEAGNIASRIPLEALSRNTVLCVSAIGSATAFVKMVEKLGAIYVDRVDFSDHHIFQREDIDLIKEKLTKLEGQSGLKPIIVITEKDYDRDPEVLKHLDPYKVWAVCAQLQFVPHGGCSEDQLKNLLANLLRTRNRTIWFNL</sequence>
<evidence type="ECO:0000256" key="7">
    <source>
        <dbReference type="ARBA" id="ARBA00022777"/>
    </source>
</evidence>
<evidence type="ECO:0000313" key="11">
    <source>
        <dbReference type="Proteomes" id="UP001345219"/>
    </source>
</evidence>
<dbReference type="PANTHER" id="PTHR42724:SF1">
    <property type="entry name" value="TETRAACYLDISACCHARIDE 4'-KINASE, MITOCHONDRIAL-RELATED"/>
    <property type="match status" value="1"/>
</dbReference>
<dbReference type="InterPro" id="IPR003758">
    <property type="entry name" value="LpxK"/>
</dbReference>
<evidence type="ECO:0000256" key="8">
    <source>
        <dbReference type="ARBA" id="ARBA00022840"/>
    </source>
</evidence>
<dbReference type="Pfam" id="PF02606">
    <property type="entry name" value="LpxK"/>
    <property type="match status" value="1"/>
</dbReference>
<reference evidence="10 11" key="1">
    <citation type="journal article" date="2023" name="Hortic Res">
        <title>Pangenome of water caltrop reveals structural variations and asymmetric subgenome divergence after allopolyploidization.</title>
        <authorList>
            <person name="Zhang X."/>
            <person name="Chen Y."/>
            <person name="Wang L."/>
            <person name="Yuan Y."/>
            <person name="Fang M."/>
            <person name="Shi L."/>
            <person name="Lu R."/>
            <person name="Comes H.P."/>
            <person name="Ma Y."/>
            <person name="Chen Y."/>
            <person name="Huang G."/>
            <person name="Zhou Y."/>
            <person name="Zheng Z."/>
            <person name="Qiu Y."/>
        </authorList>
    </citation>
    <scope>NUCLEOTIDE SEQUENCE [LARGE SCALE GENOMIC DNA]</scope>
    <source>
        <tissue evidence="10">Roots</tissue>
    </source>
</reference>
<dbReference type="NCBIfam" id="TIGR00682">
    <property type="entry name" value="lpxK"/>
    <property type="match status" value="1"/>
</dbReference>
<comment type="pathway">
    <text evidence="1">Glycolipid biosynthesis; lipid IV(A) biosynthesis; lipid IV(A) from (3R)-3-hydroxytetradecanoyl-[acyl-carrier-protein] and UDP-N-acetyl-alpha-D-glucosamine: step 6/6.</text>
</comment>
<dbReference type="GO" id="GO:0005524">
    <property type="term" value="F:ATP binding"/>
    <property type="evidence" value="ECO:0007669"/>
    <property type="project" value="UniProtKB-KW"/>
</dbReference>
<protein>
    <recommendedName>
        <fullName evidence="2">tetraacyldisaccharide 4'-kinase</fullName>
        <ecNumber evidence="2">2.7.1.130</ecNumber>
    </recommendedName>
</protein>
<evidence type="ECO:0000256" key="4">
    <source>
        <dbReference type="ARBA" id="ARBA00022556"/>
    </source>
</evidence>
<keyword evidence="7" id="KW-0418">Kinase</keyword>
<evidence type="ECO:0000256" key="3">
    <source>
        <dbReference type="ARBA" id="ARBA00022516"/>
    </source>
</evidence>
<accession>A0AAN7KRJ6</accession>
<name>A0AAN7KRJ6_9MYRT</name>
<dbReference type="Proteomes" id="UP001345219">
    <property type="component" value="Chromosome 24"/>
</dbReference>
<dbReference type="GO" id="GO:0009245">
    <property type="term" value="P:lipid A biosynthetic process"/>
    <property type="evidence" value="ECO:0007669"/>
    <property type="project" value="UniProtKB-KW"/>
</dbReference>
<evidence type="ECO:0000256" key="2">
    <source>
        <dbReference type="ARBA" id="ARBA00012071"/>
    </source>
</evidence>
<dbReference type="EMBL" id="JAXIOK010000005">
    <property type="protein sequence ID" value="KAK4771144.1"/>
    <property type="molecule type" value="Genomic_DNA"/>
</dbReference>
<gene>
    <name evidence="10" type="ORF">SAY87_031676</name>
</gene>
<evidence type="ECO:0000256" key="5">
    <source>
        <dbReference type="ARBA" id="ARBA00022679"/>
    </source>
</evidence>
<dbReference type="GO" id="GO:0009029">
    <property type="term" value="F:lipid-A 4'-kinase activity"/>
    <property type="evidence" value="ECO:0007669"/>
    <property type="project" value="UniProtKB-EC"/>
</dbReference>
<dbReference type="PANTHER" id="PTHR42724">
    <property type="entry name" value="TETRAACYLDISACCHARIDE 4'-KINASE"/>
    <property type="match status" value="1"/>
</dbReference>
<keyword evidence="6" id="KW-0547">Nucleotide-binding</keyword>
<dbReference type="EC" id="2.7.1.130" evidence="2"/>
<evidence type="ECO:0000256" key="6">
    <source>
        <dbReference type="ARBA" id="ARBA00022741"/>
    </source>
</evidence>
<keyword evidence="11" id="KW-1185">Reference proteome</keyword>
<keyword evidence="4" id="KW-0441">Lipid A biosynthesis</keyword>
<evidence type="ECO:0000313" key="10">
    <source>
        <dbReference type="EMBL" id="KAK4771144.1"/>
    </source>
</evidence>
<evidence type="ECO:0000256" key="9">
    <source>
        <dbReference type="ARBA" id="ARBA00023098"/>
    </source>
</evidence>
<keyword evidence="9" id="KW-0443">Lipid metabolism</keyword>
<organism evidence="10 11">
    <name type="scientific">Trapa incisa</name>
    <dbReference type="NCBI Taxonomy" id="236973"/>
    <lineage>
        <taxon>Eukaryota</taxon>
        <taxon>Viridiplantae</taxon>
        <taxon>Streptophyta</taxon>
        <taxon>Embryophyta</taxon>
        <taxon>Tracheophyta</taxon>
        <taxon>Spermatophyta</taxon>
        <taxon>Magnoliopsida</taxon>
        <taxon>eudicotyledons</taxon>
        <taxon>Gunneridae</taxon>
        <taxon>Pentapetalae</taxon>
        <taxon>rosids</taxon>
        <taxon>malvids</taxon>
        <taxon>Myrtales</taxon>
        <taxon>Lythraceae</taxon>
        <taxon>Trapa</taxon>
    </lineage>
</organism>
<keyword evidence="3" id="KW-0444">Lipid biosynthesis</keyword>
<keyword evidence="8" id="KW-0067">ATP-binding</keyword>
<dbReference type="GO" id="GO:0016020">
    <property type="term" value="C:membrane"/>
    <property type="evidence" value="ECO:0007669"/>
    <property type="project" value="GOC"/>
</dbReference>
<keyword evidence="5" id="KW-0808">Transferase</keyword>
<evidence type="ECO:0000256" key="1">
    <source>
        <dbReference type="ARBA" id="ARBA00004870"/>
    </source>
</evidence>